<keyword evidence="7 14" id="KW-0645">Protease</keyword>
<keyword evidence="11" id="KW-0325">Glycoprotein</keyword>
<dbReference type="InterPro" id="IPR001563">
    <property type="entry name" value="Peptidase_S10"/>
</dbReference>
<evidence type="ECO:0000313" key="15">
    <source>
        <dbReference type="EMBL" id="EON99161.1"/>
    </source>
</evidence>
<dbReference type="eggNOG" id="KOG1282">
    <property type="taxonomic scope" value="Eukaryota"/>
</dbReference>
<dbReference type="InterPro" id="IPR029058">
    <property type="entry name" value="AB_hydrolase_fold"/>
</dbReference>
<comment type="similarity">
    <text evidence="3 14">Belongs to the peptidase S10 family.</text>
</comment>
<dbReference type="KEGG" id="tmn:UCRPA7_5280"/>
<evidence type="ECO:0000256" key="6">
    <source>
        <dbReference type="ARBA" id="ARBA00022645"/>
    </source>
</evidence>
<dbReference type="OrthoDB" id="443318at2759"/>
<dbReference type="GO" id="GO:0000324">
    <property type="term" value="C:fungal-type vacuole"/>
    <property type="evidence" value="ECO:0007669"/>
    <property type="project" value="TreeGrafter"/>
</dbReference>
<dbReference type="InterPro" id="IPR018202">
    <property type="entry name" value="Ser_caboxypep_ser_AS"/>
</dbReference>
<accession>R8BIM1</accession>
<dbReference type="HOGENOM" id="CLU_008523_10_3_1"/>
<dbReference type="GeneID" id="19325818"/>
<comment type="catalytic activity">
    <reaction evidence="1">
        <text>Preferential release of a C-terminal arginine or lysine residue.</text>
        <dbReference type="EC" id="3.4.16.6"/>
    </reaction>
</comment>
<dbReference type="RefSeq" id="XP_007916018.1">
    <property type="nucleotide sequence ID" value="XM_007917827.1"/>
</dbReference>
<keyword evidence="4" id="KW-1003">Cell membrane</keyword>
<keyword evidence="16" id="KW-1185">Reference proteome</keyword>
<evidence type="ECO:0000256" key="1">
    <source>
        <dbReference type="ARBA" id="ARBA00001003"/>
    </source>
</evidence>
<reference evidence="16" key="1">
    <citation type="journal article" date="2013" name="Genome Announc.">
        <title>Draft genome sequence of the ascomycete Phaeoacremonium aleophilum strain UCR-PA7, a causal agent of the esca disease complex in grapevines.</title>
        <authorList>
            <person name="Blanco-Ulate B."/>
            <person name="Rolshausen P."/>
            <person name="Cantu D."/>
        </authorList>
    </citation>
    <scope>NUCLEOTIDE SEQUENCE [LARGE SCALE GENOMIC DNA]</scope>
    <source>
        <strain evidence="16">UCR-PA7</strain>
    </source>
</reference>
<protein>
    <recommendedName>
        <fullName evidence="14">Carboxypeptidase</fullName>
        <ecNumber evidence="14">3.4.16.-</ecNumber>
    </recommendedName>
</protein>
<evidence type="ECO:0000256" key="5">
    <source>
        <dbReference type="ARBA" id="ARBA00022622"/>
    </source>
</evidence>
<dbReference type="SUPFAM" id="SSF53474">
    <property type="entry name" value="alpha/beta-Hydrolases"/>
    <property type="match status" value="1"/>
</dbReference>
<dbReference type="EMBL" id="KB933177">
    <property type="protein sequence ID" value="EON99161.1"/>
    <property type="molecule type" value="Genomic_DNA"/>
</dbReference>
<proteinExistence type="inferred from homology"/>
<evidence type="ECO:0000256" key="2">
    <source>
        <dbReference type="ARBA" id="ARBA00004609"/>
    </source>
</evidence>
<organism evidence="15 16">
    <name type="scientific">Phaeoacremonium minimum (strain UCR-PA7)</name>
    <name type="common">Esca disease fungus</name>
    <name type="synonym">Togninia minima</name>
    <dbReference type="NCBI Taxonomy" id="1286976"/>
    <lineage>
        <taxon>Eukaryota</taxon>
        <taxon>Fungi</taxon>
        <taxon>Dikarya</taxon>
        <taxon>Ascomycota</taxon>
        <taxon>Pezizomycotina</taxon>
        <taxon>Sordariomycetes</taxon>
        <taxon>Sordariomycetidae</taxon>
        <taxon>Togniniales</taxon>
        <taxon>Togniniaceae</taxon>
        <taxon>Phaeoacremonium</taxon>
    </lineage>
</organism>
<dbReference type="AlphaFoldDB" id="R8BIM1"/>
<sequence length="601" mass="64917">MTATSSRIRNGVITALVFSSICGGAVIRSKSSQELQVTYKENTVCETTPGVKSYSGYIKIPATLDPPLQPYDANMFFWFFEAKENPSTAPLSIWLAGGPGSASMDAAVSGHSGPCIVQDDSNTTTPNPWSWNNKVNLLYIDQPVQTGYSYDVVTEGVLDTLTGDIDVSGDDVPLNFTAVKGKFSSQNPTTTANTTGIAAKAISNFLQLWFQEFDTYKRDNISIWSESYGGHYAPAIAALLMKEKAAASSAESKRSCGSVPPFHVGIDSVGIINGLIDITVQAPFYPSFAINNTYSIMAYNETVAQLAVDNLYKEGGCMEQALACRALAEESDPDNYANNETVAEVCGTGLAYCWENVYGFYDALSGRNWFDIGNFMPDSVPEPYAYGFLNNEWVIEALGANVNYSINNNVIGMGFAMNGDLIRGGFKEDLANLLDQGVKVALINGDRDYRCNWLGGEAVSLATNYSQSDDFAAAGYTDISVNGSYVGGKVRQHGLFSFSRVYEAGHSVSHYQPETVYRIFIRSIFGQDVATGTVSVVDDPSYSTTGPSSVFDVKNAIPEQHPIECYVEAAPLPLSCTDNQIAALLNGTAVVENRVVMDPAE</sequence>
<evidence type="ECO:0000256" key="9">
    <source>
        <dbReference type="ARBA" id="ARBA00022801"/>
    </source>
</evidence>
<dbReference type="GO" id="GO:0006508">
    <property type="term" value="P:proteolysis"/>
    <property type="evidence" value="ECO:0007669"/>
    <property type="project" value="UniProtKB-KW"/>
</dbReference>
<dbReference type="PROSITE" id="PS00131">
    <property type="entry name" value="CARBOXYPEPT_SER_SER"/>
    <property type="match status" value="1"/>
</dbReference>
<dbReference type="Gene3D" id="3.40.50.1820">
    <property type="entry name" value="alpha/beta hydrolase"/>
    <property type="match status" value="1"/>
</dbReference>
<dbReference type="GO" id="GO:0004185">
    <property type="term" value="F:serine-type carboxypeptidase activity"/>
    <property type="evidence" value="ECO:0007669"/>
    <property type="project" value="UniProtKB-UniRule"/>
</dbReference>
<comment type="subcellular location">
    <subcellularLocation>
        <location evidence="2">Cell membrane</location>
        <topology evidence="2">Lipid-anchor</topology>
        <topology evidence="2">GPI-anchor</topology>
    </subcellularLocation>
</comment>
<dbReference type="EC" id="3.4.16.-" evidence="14"/>
<evidence type="ECO:0000256" key="3">
    <source>
        <dbReference type="ARBA" id="ARBA00009431"/>
    </source>
</evidence>
<name>R8BIM1_PHAM7</name>
<dbReference type="Proteomes" id="UP000014074">
    <property type="component" value="Unassembled WGS sequence"/>
</dbReference>
<evidence type="ECO:0000256" key="10">
    <source>
        <dbReference type="ARBA" id="ARBA00023026"/>
    </source>
</evidence>
<keyword evidence="5" id="KW-0336">GPI-anchor</keyword>
<evidence type="ECO:0000256" key="4">
    <source>
        <dbReference type="ARBA" id="ARBA00022475"/>
    </source>
</evidence>
<comment type="function">
    <text evidence="13">Extracellular serine carboxypeptidase that contributes to pathogenicity.</text>
</comment>
<evidence type="ECO:0000256" key="8">
    <source>
        <dbReference type="ARBA" id="ARBA00022729"/>
    </source>
</evidence>
<gene>
    <name evidence="15" type="ORF">UCRPA7_5280</name>
</gene>
<keyword evidence="9 14" id="KW-0378">Hydrolase</keyword>
<keyword evidence="8" id="KW-0732">Signal</keyword>
<dbReference type="Pfam" id="PF00450">
    <property type="entry name" value="Peptidase_S10"/>
    <property type="match status" value="1"/>
</dbReference>
<keyword evidence="6 14" id="KW-0121">Carboxypeptidase</keyword>
<evidence type="ECO:0000256" key="11">
    <source>
        <dbReference type="ARBA" id="ARBA00023180"/>
    </source>
</evidence>
<dbReference type="PANTHER" id="PTHR11802">
    <property type="entry name" value="SERINE PROTEASE FAMILY S10 SERINE CARBOXYPEPTIDASE"/>
    <property type="match status" value="1"/>
</dbReference>
<dbReference type="PANTHER" id="PTHR11802:SF189">
    <property type="entry name" value="CARBOXYPEPTIDASE"/>
    <property type="match status" value="1"/>
</dbReference>
<evidence type="ECO:0000313" key="16">
    <source>
        <dbReference type="Proteomes" id="UP000014074"/>
    </source>
</evidence>
<keyword evidence="12" id="KW-0449">Lipoprotein</keyword>
<evidence type="ECO:0000256" key="12">
    <source>
        <dbReference type="ARBA" id="ARBA00023288"/>
    </source>
</evidence>
<evidence type="ECO:0000256" key="7">
    <source>
        <dbReference type="ARBA" id="ARBA00022670"/>
    </source>
</evidence>
<keyword evidence="5" id="KW-0472">Membrane</keyword>
<evidence type="ECO:0000256" key="13">
    <source>
        <dbReference type="ARBA" id="ARBA00037356"/>
    </source>
</evidence>
<dbReference type="GO" id="GO:0098552">
    <property type="term" value="C:side of membrane"/>
    <property type="evidence" value="ECO:0007669"/>
    <property type="project" value="UniProtKB-KW"/>
</dbReference>
<keyword evidence="10" id="KW-0843">Virulence</keyword>
<dbReference type="GO" id="GO:0005886">
    <property type="term" value="C:plasma membrane"/>
    <property type="evidence" value="ECO:0007669"/>
    <property type="project" value="UniProtKB-SubCell"/>
</dbReference>
<evidence type="ECO:0000256" key="14">
    <source>
        <dbReference type="RuleBase" id="RU361156"/>
    </source>
</evidence>
<dbReference type="PRINTS" id="PR00724">
    <property type="entry name" value="CRBOXYPTASEC"/>
</dbReference>
<dbReference type="MEROPS" id="S10.016"/>